<name>A0A9P4QE77_9PEZI</name>
<evidence type="ECO:0000313" key="2">
    <source>
        <dbReference type="EMBL" id="KAF2723306.1"/>
    </source>
</evidence>
<accession>A0A9P4QE77</accession>
<evidence type="ECO:0000313" key="3">
    <source>
        <dbReference type="Proteomes" id="UP000799441"/>
    </source>
</evidence>
<dbReference type="InterPro" id="IPR006597">
    <property type="entry name" value="Sel1-like"/>
</dbReference>
<dbReference type="PANTHER" id="PTHR43628:SF11">
    <property type="entry name" value="PROTEIN DSF2"/>
    <property type="match status" value="1"/>
</dbReference>
<dbReference type="GO" id="GO:0032153">
    <property type="term" value="C:cell division site"/>
    <property type="evidence" value="ECO:0007669"/>
    <property type="project" value="TreeGrafter"/>
</dbReference>
<protein>
    <recommendedName>
        <fullName evidence="4">HCP-like protein</fullName>
    </recommendedName>
</protein>
<feature type="region of interest" description="Disordered" evidence="1">
    <location>
        <begin position="485"/>
        <end position="611"/>
    </location>
</feature>
<feature type="compositionally biased region" description="Low complexity" evidence="1">
    <location>
        <begin position="199"/>
        <end position="209"/>
    </location>
</feature>
<proteinExistence type="predicted"/>
<dbReference type="SUPFAM" id="SSF81901">
    <property type="entry name" value="HCP-like"/>
    <property type="match status" value="1"/>
</dbReference>
<keyword evidence="3" id="KW-1185">Reference proteome</keyword>
<organism evidence="2 3">
    <name type="scientific">Polychaeton citri CBS 116435</name>
    <dbReference type="NCBI Taxonomy" id="1314669"/>
    <lineage>
        <taxon>Eukaryota</taxon>
        <taxon>Fungi</taxon>
        <taxon>Dikarya</taxon>
        <taxon>Ascomycota</taxon>
        <taxon>Pezizomycotina</taxon>
        <taxon>Dothideomycetes</taxon>
        <taxon>Dothideomycetidae</taxon>
        <taxon>Capnodiales</taxon>
        <taxon>Capnodiaceae</taxon>
        <taxon>Polychaeton</taxon>
    </lineage>
</organism>
<feature type="compositionally biased region" description="Low complexity" evidence="1">
    <location>
        <begin position="296"/>
        <end position="308"/>
    </location>
</feature>
<evidence type="ECO:0008006" key="4">
    <source>
        <dbReference type="Google" id="ProtNLM"/>
    </source>
</evidence>
<dbReference type="Proteomes" id="UP000799441">
    <property type="component" value="Unassembled WGS sequence"/>
</dbReference>
<dbReference type="EMBL" id="MU003777">
    <property type="protein sequence ID" value="KAF2723306.1"/>
    <property type="molecule type" value="Genomic_DNA"/>
</dbReference>
<evidence type="ECO:0000256" key="1">
    <source>
        <dbReference type="SAM" id="MobiDB-lite"/>
    </source>
</evidence>
<sequence>MPQKKPPGALDLSKERDQFGFLPPRPPFIRDLPSPRTGEVPPALSPLDAFAQHSRMLAAKFEAEAQKGRRISRLQPDVVSRELANRPDYFRSISGGSQENDLADVQEEERPGTRGEVSAAPWASRPISHYPRLSNGTAQDVPPIPTPYYDAPERKPQEEMNGQTQPEDYFGIPRASSPDQLDPRFNVEAPSPLIPSLTSSVDSVQSRQSSHPRTWTNGSSKSQRLDGVGLAPPKSPAHPRSPRSMQSIRSVRSNSGDDETSSVNGQPQSRKFSASSSGMSRPQSPFSPWVQPVDRSPSVTSSSSIAASQPLPRPSFNFSRPLSAHGQRPSIDHRPSFDTRPSFDSRTSFETGPSIERLPTQEQLYRHPSAASQASTGTQPSIISTHSRQASQFDAPALPFANPALDTPSVVDSAGGDYFYSIVNAVKDVPEVSESQTSTHLQSILPRGRSVRRTSAERRTSWIHNQFNWDEPNTESFRLPERPVLPMKQHSGDSYRSAQSTQSALARVPPAEPERPSTPSKVEVQSERQGRDRAMSSANRSRSADPRSMHPHQHHEHAHRVPRPAYAERQHQKGAASIQSDSTGRTDSTDRTIKPSPLLHQRTASSELSPEEHLEIGIQAHSTNELNKSTYHLRLASRAGLPTAMLLYALACRHGWGMRANQEEGVAWLRKAIESSQLELADVDKTLTRASRSSFNTTNPAAEAAERRKRKAQLTHAIYELGQSYVNGWGCTKDTALGLQCYEIAGSWGDADALAEAGYCYTKGIGKKKDLKKAASLYRQAAEAGVSMAGNSWIYKPKYMQEPPVSASAASSPHITEFRRVGTPTHTDFRDLAAATAERNSKQATRSRTRSIWGRKK</sequence>
<feature type="compositionally biased region" description="Polar residues" evidence="1">
    <location>
        <begin position="370"/>
        <end position="390"/>
    </location>
</feature>
<dbReference type="GO" id="GO:0010972">
    <property type="term" value="P:negative regulation of G2/M transition of mitotic cell cycle"/>
    <property type="evidence" value="ECO:0007669"/>
    <property type="project" value="TreeGrafter"/>
</dbReference>
<dbReference type="PANTHER" id="PTHR43628">
    <property type="entry name" value="ACTIVATOR OF C KINASE PROTEIN 1-RELATED"/>
    <property type="match status" value="1"/>
</dbReference>
<dbReference type="Gene3D" id="1.25.40.10">
    <property type="entry name" value="Tetratricopeptide repeat domain"/>
    <property type="match status" value="1"/>
</dbReference>
<dbReference type="Pfam" id="PF08238">
    <property type="entry name" value="Sel1"/>
    <property type="match status" value="3"/>
</dbReference>
<feature type="region of interest" description="Disordered" evidence="1">
    <location>
        <begin position="66"/>
        <end position="390"/>
    </location>
</feature>
<feature type="compositionally biased region" description="Polar residues" evidence="1">
    <location>
        <begin position="492"/>
        <end position="504"/>
    </location>
</feature>
<dbReference type="InterPro" id="IPR052945">
    <property type="entry name" value="Mitotic_Regulator"/>
</dbReference>
<feature type="region of interest" description="Disordered" evidence="1">
    <location>
        <begin position="1"/>
        <end position="45"/>
    </location>
</feature>
<gene>
    <name evidence="2" type="ORF">K431DRAFT_292688</name>
</gene>
<feature type="compositionally biased region" description="Basic residues" evidence="1">
    <location>
        <begin position="549"/>
        <end position="562"/>
    </location>
</feature>
<feature type="compositionally biased region" description="Polar residues" evidence="1">
    <location>
        <begin position="261"/>
        <end position="286"/>
    </location>
</feature>
<feature type="compositionally biased region" description="Basic residues" evidence="1">
    <location>
        <begin position="845"/>
        <end position="857"/>
    </location>
</feature>
<feature type="compositionally biased region" description="Basic and acidic residues" evidence="1">
    <location>
        <begin position="330"/>
        <end position="343"/>
    </location>
</feature>
<dbReference type="SMART" id="SM00671">
    <property type="entry name" value="SEL1"/>
    <property type="match status" value="3"/>
</dbReference>
<dbReference type="OrthoDB" id="2384430at2759"/>
<feature type="compositionally biased region" description="Polar residues" evidence="1">
    <location>
        <begin position="211"/>
        <end position="222"/>
    </location>
</feature>
<feature type="compositionally biased region" description="Basic and acidic residues" evidence="1">
    <location>
        <begin position="79"/>
        <end position="89"/>
    </location>
</feature>
<feature type="compositionally biased region" description="Basic and acidic residues" evidence="1">
    <location>
        <begin position="524"/>
        <end position="534"/>
    </location>
</feature>
<reference evidence="2" key="1">
    <citation type="journal article" date="2020" name="Stud. Mycol.">
        <title>101 Dothideomycetes genomes: a test case for predicting lifestyles and emergence of pathogens.</title>
        <authorList>
            <person name="Haridas S."/>
            <person name="Albert R."/>
            <person name="Binder M."/>
            <person name="Bloem J."/>
            <person name="Labutti K."/>
            <person name="Salamov A."/>
            <person name="Andreopoulos B."/>
            <person name="Baker S."/>
            <person name="Barry K."/>
            <person name="Bills G."/>
            <person name="Bluhm B."/>
            <person name="Cannon C."/>
            <person name="Castanera R."/>
            <person name="Culley D."/>
            <person name="Daum C."/>
            <person name="Ezra D."/>
            <person name="Gonzalez J."/>
            <person name="Henrissat B."/>
            <person name="Kuo A."/>
            <person name="Liang C."/>
            <person name="Lipzen A."/>
            <person name="Lutzoni F."/>
            <person name="Magnuson J."/>
            <person name="Mondo S."/>
            <person name="Nolan M."/>
            <person name="Ohm R."/>
            <person name="Pangilinan J."/>
            <person name="Park H.-J."/>
            <person name="Ramirez L."/>
            <person name="Alfaro M."/>
            <person name="Sun H."/>
            <person name="Tritt A."/>
            <person name="Yoshinaga Y."/>
            <person name="Zwiers L.-H."/>
            <person name="Turgeon B."/>
            <person name="Goodwin S."/>
            <person name="Spatafora J."/>
            <person name="Crous P."/>
            <person name="Grigoriev I."/>
        </authorList>
    </citation>
    <scope>NUCLEOTIDE SEQUENCE</scope>
    <source>
        <strain evidence="2">CBS 116435</strain>
    </source>
</reference>
<dbReference type="InterPro" id="IPR011990">
    <property type="entry name" value="TPR-like_helical_dom_sf"/>
</dbReference>
<comment type="caution">
    <text evidence="2">The sequence shown here is derived from an EMBL/GenBank/DDBJ whole genome shotgun (WGS) entry which is preliminary data.</text>
</comment>
<dbReference type="AlphaFoldDB" id="A0A9P4QE77"/>
<feature type="compositionally biased region" description="Polar residues" evidence="1">
    <location>
        <begin position="243"/>
        <end position="254"/>
    </location>
</feature>
<feature type="region of interest" description="Disordered" evidence="1">
    <location>
        <begin position="835"/>
        <end position="857"/>
    </location>
</feature>